<dbReference type="RefSeq" id="WP_263049640.1">
    <property type="nucleotide sequence ID" value="NZ_CP106735.1"/>
</dbReference>
<sequence length="41" mass="4875">MQPEVLYQVTEDPFNEIREWLREAQCKLESSVLFTALLAIY</sequence>
<keyword evidence="2" id="KW-1185">Reference proteome</keyword>
<organism evidence="1 2">
    <name type="scientific">Reichenbachiella carrageenanivorans</name>
    <dbReference type="NCBI Taxonomy" id="2979869"/>
    <lineage>
        <taxon>Bacteria</taxon>
        <taxon>Pseudomonadati</taxon>
        <taxon>Bacteroidota</taxon>
        <taxon>Cytophagia</taxon>
        <taxon>Cytophagales</taxon>
        <taxon>Reichenbachiellaceae</taxon>
        <taxon>Reichenbachiella</taxon>
    </lineage>
</organism>
<evidence type="ECO:0000313" key="2">
    <source>
        <dbReference type="Proteomes" id="UP001062165"/>
    </source>
</evidence>
<proteinExistence type="predicted"/>
<protein>
    <submittedName>
        <fullName evidence="1">Uncharacterized protein</fullName>
    </submittedName>
</protein>
<accession>A0ABY6CYI7</accession>
<evidence type="ECO:0000313" key="1">
    <source>
        <dbReference type="EMBL" id="UXX77893.1"/>
    </source>
</evidence>
<dbReference type="EMBL" id="CP106735">
    <property type="protein sequence ID" value="UXX77893.1"/>
    <property type="molecule type" value="Genomic_DNA"/>
</dbReference>
<name>A0ABY6CYI7_9BACT</name>
<reference evidence="1" key="1">
    <citation type="submission" date="2022-10" db="EMBL/GenBank/DDBJ databases">
        <title>Comparative genomics and taxonomic characterization of three novel marine species of genus Reichenbachiella exhibiting antioxidant and polysaccharide degradation activities.</title>
        <authorList>
            <person name="Muhammad N."/>
            <person name="Lee Y.-J."/>
            <person name="Ko J."/>
            <person name="Kim S.-G."/>
        </authorList>
    </citation>
    <scope>NUCLEOTIDE SEQUENCE</scope>
    <source>
        <strain evidence="1">Wsw4-B4</strain>
    </source>
</reference>
<dbReference type="Proteomes" id="UP001062165">
    <property type="component" value="Chromosome"/>
</dbReference>
<gene>
    <name evidence="1" type="ORF">N7E81_10990</name>
</gene>